<gene>
    <name evidence="2" type="ORF">Tci_848652</name>
</gene>
<accession>A0A699R1B0</accession>
<comment type="caution">
    <text evidence="2">The sequence shown here is derived from an EMBL/GenBank/DDBJ whole genome shotgun (WGS) entry which is preliminary data.</text>
</comment>
<dbReference type="Pfam" id="PF00009">
    <property type="entry name" value="GTP_EFTU"/>
    <property type="match status" value="1"/>
</dbReference>
<proteinExistence type="predicted"/>
<sequence>VLSDEGKAKAIAIDEIDKALEEKEIMITIAMAHVEYETTHSHYAHVDCPHYVKVG</sequence>
<keyword evidence="2" id="KW-0648">Protein biosynthesis</keyword>
<keyword evidence="2" id="KW-0251">Elongation factor</keyword>
<dbReference type="EMBL" id="BKCJ011057549">
    <property type="protein sequence ID" value="GFC76682.1"/>
    <property type="molecule type" value="Genomic_DNA"/>
</dbReference>
<name>A0A699R1B0_TANCI</name>
<dbReference type="GO" id="GO:0005525">
    <property type="term" value="F:GTP binding"/>
    <property type="evidence" value="ECO:0007669"/>
    <property type="project" value="InterPro"/>
</dbReference>
<evidence type="ECO:0000259" key="1">
    <source>
        <dbReference type="Pfam" id="PF00009"/>
    </source>
</evidence>
<dbReference type="InterPro" id="IPR000795">
    <property type="entry name" value="T_Tr_GTP-bd_dom"/>
</dbReference>
<organism evidence="2">
    <name type="scientific">Tanacetum cinerariifolium</name>
    <name type="common">Dalmatian daisy</name>
    <name type="synonym">Chrysanthemum cinerariifolium</name>
    <dbReference type="NCBI Taxonomy" id="118510"/>
    <lineage>
        <taxon>Eukaryota</taxon>
        <taxon>Viridiplantae</taxon>
        <taxon>Streptophyta</taxon>
        <taxon>Embryophyta</taxon>
        <taxon>Tracheophyta</taxon>
        <taxon>Spermatophyta</taxon>
        <taxon>Magnoliopsida</taxon>
        <taxon>eudicotyledons</taxon>
        <taxon>Gunneridae</taxon>
        <taxon>Pentapetalae</taxon>
        <taxon>asterids</taxon>
        <taxon>campanulids</taxon>
        <taxon>Asterales</taxon>
        <taxon>Asteraceae</taxon>
        <taxon>Asteroideae</taxon>
        <taxon>Anthemideae</taxon>
        <taxon>Anthemidinae</taxon>
        <taxon>Tanacetum</taxon>
    </lineage>
</organism>
<dbReference type="InterPro" id="IPR027417">
    <property type="entry name" value="P-loop_NTPase"/>
</dbReference>
<protein>
    <submittedName>
        <fullName evidence="2">Elongation factor Tu, mitochondrial</fullName>
    </submittedName>
</protein>
<dbReference type="Gene3D" id="3.40.50.300">
    <property type="entry name" value="P-loop containing nucleotide triphosphate hydrolases"/>
    <property type="match status" value="1"/>
</dbReference>
<dbReference type="GO" id="GO:0003924">
    <property type="term" value="F:GTPase activity"/>
    <property type="evidence" value="ECO:0007669"/>
    <property type="project" value="InterPro"/>
</dbReference>
<feature type="non-terminal residue" evidence="2">
    <location>
        <position position="1"/>
    </location>
</feature>
<evidence type="ECO:0000313" key="2">
    <source>
        <dbReference type="EMBL" id="GFC76682.1"/>
    </source>
</evidence>
<reference evidence="2" key="1">
    <citation type="journal article" date="2019" name="Sci. Rep.">
        <title>Draft genome of Tanacetum cinerariifolium, the natural source of mosquito coil.</title>
        <authorList>
            <person name="Yamashiro T."/>
            <person name="Shiraishi A."/>
            <person name="Satake H."/>
            <person name="Nakayama K."/>
        </authorList>
    </citation>
    <scope>NUCLEOTIDE SEQUENCE</scope>
</reference>
<feature type="domain" description="Tr-type G" evidence="1">
    <location>
        <begin position="13"/>
        <end position="49"/>
    </location>
</feature>
<dbReference type="GO" id="GO:0003746">
    <property type="term" value="F:translation elongation factor activity"/>
    <property type="evidence" value="ECO:0007669"/>
    <property type="project" value="UniProtKB-KW"/>
</dbReference>
<dbReference type="AlphaFoldDB" id="A0A699R1B0"/>